<organism evidence="2">
    <name type="scientific">freshwater metagenome</name>
    <dbReference type="NCBI Taxonomy" id="449393"/>
    <lineage>
        <taxon>unclassified sequences</taxon>
        <taxon>metagenomes</taxon>
        <taxon>ecological metagenomes</taxon>
    </lineage>
</organism>
<evidence type="ECO:0000313" key="2">
    <source>
        <dbReference type="EMBL" id="CAB4981757.1"/>
    </source>
</evidence>
<dbReference type="Gene3D" id="1.20.1290.10">
    <property type="entry name" value="AhpD-like"/>
    <property type="match status" value="1"/>
</dbReference>
<protein>
    <submittedName>
        <fullName evidence="2">Unannotated protein</fullName>
    </submittedName>
</protein>
<reference evidence="2" key="1">
    <citation type="submission" date="2020-05" db="EMBL/GenBank/DDBJ databases">
        <authorList>
            <person name="Chiriac C."/>
            <person name="Salcher M."/>
            <person name="Ghai R."/>
            <person name="Kavagutti S V."/>
        </authorList>
    </citation>
    <scope>NUCLEOTIDE SEQUENCE</scope>
</reference>
<gene>
    <name evidence="1" type="ORF">UFOPK3783_00676</name>
    <name evidence="2" type="ORF">UFOPK3948_00778</name>
</gene>
<proteinExistence type="predicted"/>
<dbReference type="SUPFAM" id="SSF69118">
    <property type="entry name" value="AhpD-like"/>
    <property type="match status" value="1"/>
</dbReference>
<dbReference type="EMBL" id="CAFBOI010000096">
    <property type="protein sequence ID" value="CAB4981757.1"/>
    <property type="molecule type" value="Genomic_DNA"/>
</dbReference>
<name>A0A6J7MM10_9ZZZZ</name>
<dbReference type="AlphaFoldDB" id="A0A6J7MM10"/>
<accession>A0A6J7MM10</accession>
<evidence type="ECO:0000313" key="1">
    <source>
        <dbReference type="EMBL" id="CAB4947613.1"/>
    </source>
</evidence>
<sequence length="77" mass="8279">MVYAQALTSTPPKATESMVVDLRNAGYNDGEILEINQVVAYFAYANRTVLGLGCSTEGDIIGLSPNDSNNPDDWSHS</sequence>
<dbReference type="EMBL" id="CAFBNI010000078">
    <property type="protein sequence ID" value="CAB4947613.1"/>
    <property type="molecule type" value="Genomic_DNA"/>
</dbReference>
<dbReference type="InterPro" id="IPR029032">
    <property type="entry name" value="AhpD-like"/>
</dbReference>